<dbReference type="SMART" id="SM00749">
    <property type="entry name" value="BON"/>
    <property type="match status" value="1"/>
</dbReference>
<organism evidence="4">
    <name type="scientific">hydrothermal vent metagenome</name>
    <dbReference type="NCBI Taxonomy" id="652676"/>
    <lineage>
        <taxon>unclassified sequences</taxon>
        <taxon>metagenomes</taxon>
        <taxon>ecological metagenomes</taxon>
    </lineage>
</organism>
<dbReference type="InterPro" id="IPR014004">
    <property type="entry name" value="Transpt-assoc_nodulatn_dom_bac"/>
</dbReference>
<proteinExistence type="predicted"/>
<dbReference type="Pfam" id="PF04972">
    <property type="entry name" value="BON"/>
    <property type="match status" value="1"/>
</dbReference>
<keyword evidence="2" id="KW-0175">Coiled coil</keyword>
<reference evidence="4" key="1">
    <citation type="submission" date="2016-10" db="EMBL/GenBank/DDBJ databases">
        <authorList>
            <person name="de Groot N.N."/>
        </authorList>
    </citation>
    <scope>NUCLEOTIDE SEQUENCE</scope>
</reference>
<feature type="domain" description="BON" evidence="3">
    <location>
        <begin position="126"/>
        <end position="196"/>
    </location>
</feature>
<feature type="coiled-coil region" evidence="2">
    <location>
        <begin position="213"/>
        <end position="240"/>
    </location>
</feature>
<dbReference type="InterPro" id="IPR007055">
    <property type="entry name" value="BON_dom"/>
</dbReference>
<dbReference type="PANTHER" id="PTHR34606:SF4">
    <property type="entry name" value="OUTER MEMBRANE LIPOPROTEIN DOLP"/>
    <property type="match status" value="1"/>
</dbReference>
<dbReference type="PROSITE" id="PS51257">
    <property type="entry name" value="PROKAR_LIPOPROTEIN"/>
    <property type="match status" value="1"/>
</dbReference>
<dbReference type="PROSITE" id="PS50914">
    <property type="entry name" value="BON"/>
    <property type="match status" value="1"/>
</dbReference>
<evidence type="ECO:0000259" key="3">
    <source>
        <dbReference type="PROSITE" id="PS50914"/>
    </source>
</evidence>
<dbReference type="AlphaFoldDB" id="A0A1W1DL34"/>
<dbReference type="PANTHER" id="PTHR34606">
    <property type="entry name" value="BON DOMAIN-CONTAINING PROTEIN"/>
    <property type="match status" value="1"/>
</dbReference>
<evidence type="ECO:0000313" key="4">
    <source>
        <dbReference type="EMBL" id="SFV81906.1"/>
    </source>
</evidence>
<keyword evidence="1" id="KW-0732">Signal</keyword>
<accession>A0A1W1DL34</accession>
<evidence type="ECO:0000256" key="1">
    <source>
        <dbReference type="ARBA" id="ARBA00022729"/>
    </source>
</evidence>
<name>A0A1W1DL34_9ZZZZ</name>
<protein>
    <submittedName>
        <fullName evidence="4">21 kDa hemolysin</fullName>
    </submittedName>
</protein>
<evidence type="ECO:0000256" key="2">
    <source>
        <dbReference type="SAM" id="Coils"/>
    </source>
</evidence>
<dbReference type="InterPro" id="IPR051686">
    <property type="entry name" value="Lipoprotein_DolP"/>
</dbReference>
<dbReference type="EMBL" id="FPHT01000205">
    <property type="protein sequence ID" value="SFV81906.1"/>
    <property type="molecule type" value="Genomic_DNA"/>
</dbReference>
<sequence length="246" mass="27227">MKKIALLILLLVNSFLLSGCLPVIQGASTVSSVISVTNDRRSAGEVLDDKTIALRLFTWSSKDSQLTDTHLNFMVYNKTVLIAGEVPNNALLSYASKHAQLQTPLIKQIFSEVIIGPNSGLLSRTKDSAITIQVEALFQDQEVFHPTHVRVMTEAQTIYLMGAVTKREADKAAKVASKAKGARKVVKLFDYLKTRPAAEIERDRIRALEDERITKFKKQKAELDAKKAELQRQIRALGGNTTGTSF</sequence>
<gene>
    <name evidence="4" type="ORF">MNB_SUP05-12-1129</name>
</gene>